<keyword evidence="3" id="KW-0805">Transcription regulation</keyword>
<dbReference type="GO" id="GO:0008270">
    <property type="term" value="F:zinc ion binding"/>
    <property type="evidence" value="ECO:0007669"/>
    <property type="project" value="InterPro"/>
</dbReference>
<feature type="compositionally biased region" description="Polar residues" evidence="7">
    <location>
        <begin position="627"/>
        <end position="636"/>
    </location>
</feature>
<dbReference type="STRING" id="1064592.G0V6E1"/>
<feature type="compositionally biased region" description="Low complexity" evidence="7">
    <location>
        <begin position="256"/>
        <end position="279"/>
    </location>
</feature>
<reference evidence="10" key="1">
    <citation type="journal article" date="2011" name="Proc. Natl. Acad. Sci. U.S.A.">
        <title>Evolutionary erosion of yeast sex chromosomes by mating-type switching accidents.</title>
        <authorList>
            <person name="Gordon J.L."/>
            <person name="Armisen D."/>
            <person name="Proux-Wera E."/>
            <person name="Oheigeartaigh S.S."/>
            <person name="Byrne K.P."/>
            <person name="Wolfe K.H."/>
        </authorList>
    </citation>
    <scope>NUCLEOTIDE SEQUENCE [LARGE SCALE GENOMIC DNA]</scope>
    <source>
        <strain evidence="10">ATCC 76901 / BCRC 22586 / CBS 4309 / NBRC 1992 / NRRL Y-12630</strain>
    </source>
</reference>
<dbReference type="GeneID" id="96900518"/>
<protein>
    <recommendedName>
        <fullName evidence="8">Zn(2)-C6 fungal-type domain-containing protein</fullName>
    </recommendedName>
</protein>
<dbReference type="InParanoid" id="G0V6E1"/>
<feature type="region of interest" description="Disordered" evidence="7">
    <location>
        <begin position="112"/>
        <end position="171"/>
    </location>
</feature>
<dbReference type="GO" id="GO:0000978">
    <property type="term" value="F:RNA polymerase II cis-regulatory region sequence-specific DNA binding"/>
    <property type="evidence" value="ECO:0007669"/>
    <property type="project" value="EnsemblFungi"/>
</dbReference>
<evidence type="ECO:0000259" key="8">
    <source>
        <dbReference type="PROSITE" id="PS50048"/>
    </source>
</evidence>
<dbReference type="PROSITE" id="PS00463">
    <property type="entry name" value="ZN2_CY6_FUNGAL_1"/>
    <property type="match status" value="1"/>
</dbReference>
<accession>G0V6E1</accession>
<evidence type="ECO:0000313" key="10">
    <source>
        <dbReference type="Proteomes" id="UP000001640"/>
    </source>
</evidence>
<feature type="region of interest" description="Disordered" evidence="7">
    <location>
        <begin position="250"/>
        <end position="347"/>
    </location>
</feature>
<feature type="compositionally biased region" description="Polar residues" evidence="7">
    <location>
        <begin position="119"/>
        <end position="131"/>
    </location>
</feature>
<dbReference type="GO" id="GO:0001228">
    <property type="term" value="F:DNA-binding transcription activator activity, RNA polymerase II-specific"/>
    <property type="evidence" value="ECO:0007669"/>
    <property type="project" value="EnsemblFungi"/>
</dbReference>
<reference key="2">
    <citation type="submission" date="2011-08" db="EMBL/GenBank/DDBJ databases">
        <title>Genome sequence of Naumovozyma castellii.</title>
        <authorList>
            <person name="Gordon J.L."/>
            <person name="Armisen D."/>
            <person name="Proux-Wera E."/>
            <person name="OhEigeartaigh S.S."/>
            <person name="Byrne K.P."/>
            <person name="Wolfe K.H."/>
        </authorList>
    </citation>
    <scope>NUCLEOTIDE SEQUENCE</scope>
    <source>
        <strain>Type strain:CBS 4309</strain>
    </source>
</reference>
<dbReference type="Gene3D" id="4.10.240.10">
    <property type="entry name" value="Zn(2)-C6 fungal-type DNA-binding domain"/>
    <property type="match status" value="1"/>
</dbReference>
<feature type="compositionally biased region" description="Polar residues" evidence="7">
    <location>
        <begin position="152"/>
        <end position="167"/>
    </location>
</feature>
<feature type="region of interest" description="Disordered" evidence="7">
    <location>
        <begin position="1"/>
        <end position="35"/>
    </location>
</feature>
<feature type="compositionally biased region" description="Low complexity" evidence="7">
    <location>
        <begin position="610"/>
        <end position="620"/>
    </location>
</feature>
<keyword evidence="10" id="KW-1185">Reference proteome</keyword>
<gene>
    <name evidence="9" type="primary">NCAS0A04750</name>
    <name evidence="9" type="ordered locus">NCAS_0A04750</name>
</gene>
<dbReference type="HOGENOM" id="CLU_006525_0_0_1"/>
<dbReference type="InterPro" id="IPR001138">
    <property type="entry name" value="Zn2Cys6_DnaBD"/>
</dbReference>
<dbReference type="Proteomes" id="UP000001640">
    <property type="component" value="Chromosome 1"/>
</dbReference>
<evidence type="ECO:0000256" key="1">
    <source>
        <dbReference type="ARBA" id="ARBA00022723"/>
    </source>
</evidence>
<keyword evidence="2" id="KW-0862">Zinc</keyword>
<dbReference type="eggNOG" id="ENOG502QRVJ">
    <property type="taxonomic scope" value="Eukaryota"/>
</dbReference>
<dbReference type="InterPro" id="IPR036864">
    <property type="entry name" value="Zn2-C6_fun-type_DNA-bd_sf"/>
</dbReference>
<evidence type="ECO:0000256" key="7">
    <source>
        <dbReference type="SAM" id="MobiDB-lite"/>
    </source>
</evidence>
<feature type="domain" description="Zn(2)-C6 fungal-type" evidence="8">
    <location>
        <begin position="74"/>
        <end position="106"/>
    </location>
</feature>
<dbReference type="OMA" id="WFRNSLE"/>
<dbReference type="GO" id="GO:0001227">
    <property type="term" value="F:DNA-binding transcription repressor activity, RNA polymerase II-specific"/>
    <property type="evidence" value="ECO:0007669"/>
    <property type="project" value="EnsemblFungi"/>
</dbReference>
<feature type="compositionally biased region" description="Low complexity" evidence="7">
    <location>
        <begin position="302"/>
        <end position="322"/>
    </location>
</feature>
<dbReference type="PANTHER" id="PTHR31668:SF26">
    <property type="entry name" value="GLUCOSE TRANSPORT TRANSCRIPTION REGULATOR RGT1-RELATED"/>
    <property type="match status" value="1"/>
</dbReference>
<evidence type="ECO:0000256" key="5">
    <source>
        <dbReference type="ARBA" id="ARBA00023163"/>
    </source>
</evidence>
<evidence type="ECO:0000313" key="9">
    <source>
        <dbReference type="EMBL" id="CCC67033.1"/>
    </source>
</evidence>
<dbReference type="AlphaFoldDB" id="G0V6E1"/>
<dbReference type="OrthoDB" id="5426978at2759"/>
<feature type="region of interest" description="Disordered" evidence="7">
    <location>
        <begin position="610"/>
        <end position="639"/>
    </location>
</feature>
<feature type="region of interest" description="Disordered" evidence="7">
    <location>
        <begin position="52"/>
        <end position="73"/>
    </location>
</feature>
<evidence type="ECO:0000256" key="3">
    <source>
        <dbReference type="ARBA" id="ARBA00023015"/>
    </source>
</evidence>
<dbReference type="GO" id="GO:0005634">
    <property type="term" value="C:nucleus"/>
    <property type="evidence" value="ECO:0007669"/>
    <property type="project" value="EnsemblFungi"/>
</dbReference>
<keyword evidence="4" id="KW-0238">DNA-binding</keyword>
<dbReference type="GO" id="GO:0006006">
    <property type="term" value="P:glucose metabolic process"/>
    <property type="evidence" value="ECO:0007669"/>
    <property type="project" value="EnsemblFungi"/>
</dbReference>
<dbReference type="KEGG" id="ncs:NCAS_0A04750"/>
<dbReference type="RefSeq" id="XP_003673420.1">
    <property type="nucleotide sequence ID" value="XM_003673372.1"/>
</dbReference>
<dbReference type="PANTHER" id="PTHR31668">
    <property type="entry name" value="GLUCOSE TRANSPORT TRANSCRIPTION REGULATOR RGT1-RELATED-RELATED"/>
    <property type="match status" value="1"/>
</dbReference>
<name>G0V6E1_NAUCA</name>
<dbReference type="InterPro" id="IPR050797">
    <property type="entry name" value="Carb_Metab_Trans_Reg"/>
</dbReference>
<evidence type="ECO:0000256" key="4">
    <source>
        <dbReference type="ARBA" id="ARBA00023125"/>
    </source>
</evidence>
<feature type="compositionally biased region" description="Low complexity" evidence="7">
    <location>
        <begin position="52"/>
        <end position="64"/>
    </location>
</feature>
<feature type="compositionally biased region" description="Polar residues" evidence="7">
    <location>
        <begin position="1"/>
        <end position="15"/>
    </location>
</feature>
<evidence type="ECO:0000256" key="6">
    <source>
        <dbReference type="ARBA" id="ARBA00023242"/>
    </source>
</evidence>
<keyword evidence="1" id="KW-0479">Metal-binding</keyword>
<dbReference type="FunCoup" id="G0V6E1">
    <property type="interactions" value="404"/>
</dbReference>
<feature type="compositionally biased region" description="Low complexity" evidence="7">
    <location>
        <begin position="405"/>
        <end position="417"/>
    </location>
</feature>
<dbReference type="SMART" id="SM00066">
    <property type="entry name" value="GAL4"/>
    <property type="match status" value="1"/>
</dbReference>
<feature type="compositionally biased region" description="Polar residues" evidence="7">
    <location>
        <begin position="499"/>
        <end position="514"/>
    </location>
</feature>
<dbReference type="PROSITE" id="PS50048">
    <property type="entry name" value="ZN2_CY6_FUNGAL_2"/>
    <property type="match status" value="1"/>
</dbReference>
<dbReference type="EMBL" id="HE576752">
    <property type="protein sequence ID" value="CCC67033.1"/>
    <property type="molecule type" value="Genomic_DNA"/>
</dbReference>
<feature type="compositionally biased region" description="Basic residues" evidence="7">
    <location>
        <begin position="464"/>
        <end position="478"/>
    </location>
</feature>
<keyword evidence="5" id="KW-0804">Transcription</keyword>
<sequence length="1141" mass="126944">MTAIYSLSNAMSDPKTSLAGPEIGNHTTNSSSPEKAIMEGSQIHMDRRHSISAAGTNAASNSSSQKKRTKASRACDQCRKKKIKCDFSEEKTLCSNCQRNGEKCTFERVPLKRGPSKGYTRNHSKSTPQTTHETDINHNKSQNYETERDMNRNSASSIPPITPSRSGSILLPPLTHISQPGSTINATNNNTTNNLTNHNNGSATNLMNLGQQQFWKVPYHEFQYQRRGSIDSLASDISVRPLNNQEQLLYNPTQQSPSNNTNANNPTNSGGSTSGASAGYWSFIKNSSSLGPTEDPEEQSRRSSSIPSLLRKPSNTLLLGQPQLPPPNISQNPSNNSGATVGNNQTQQQPLYPYSQFSQQQPASPSSFGQFAANGFQSRHGSIASEAMSPSTAPVYPNAPSNPKSSSLQQHHISQISNPEPTGIIPNPPDMAPTTKPEEENPKATSATRTLELDSNMESSDKNVKRRKRSYNSKKKYVRGSNSTGGSVHHRSNSRSKDTPISSMGSSMAATPSSMGQSSAIIYGQISDVDIIDTYYEFIHTGFPIIPLNKKTLTNDILLINTQPISDIHEVNNYVILWFRNSLELLVRLALKRKNGSHFYDNFPNGLNTNDENNGSNGNQSVGGGTINSPQKQTNDQSKDETNIEIQTIFITALNECFQKVVDIHPQFREKKDKISPKIKIIYLSTFILLNYILALVGYDNSFVLGMSVTIFNEFKLYKLLLFNDDKEINFGNTPLQEDKQEPFHYSIVFKRLYILLIIFDSLQSCTFGGPKLLNIPINNTTEQFFENGDDLKWSVEENPVKLKTILHGLKLGELLTEISMGRKSINHYFTKNSSKQWLWKSTSSDAVLADPVILKAQQGSVHQLFHKLLLIKRLFTDCLLSLNERNDDNGEDNKELKPQLNITIELSAELTDSLCSLISTILHILTLLMRLNPTNSIDYKYRPVFPPMRSNDVLAEQQNATVAAPLDATPMMSNDAEFYKKLLGLKQDNGTFLSDLARGTISPFAIALLHEVHNITDLVKQMPTYLIGIVMRSNTALNNVESTDPSTKPQDLVVKLSNSMNEMVQITSLLNMIKPFKIFDHEINKNNSMGFNEESDDDSVMKDLLDTHAEGAEHQGEDAVLEKFIRTGWKLLDDSELGWY</sequence>
<dbReference type="CDD" id="cd00067">
    <property type="entry name" value="GAL4"/>
    <property type="match status" value="1"/>
</dbReference>
<organism evidence="9 10">
    <name type="scientific">Naumovozyma castellii</name>
    <name type="common">Yeast</name>
    <name type="synonym">Saccharomyces castellii</name>
    <dbReference type="NCBI Taxonomy" id="27288"/>
    <lineage>
        <taxon>Eukaryota</taxon>
        <taxon>Fungi</taxon>
        <taxon>Dikarya</taxon>
        <taxon>Ascomycota</taxon>
        <taxon>Saccharomycotina</taxon>
        <taxon>Saccharomycetes</taxon>
        <taxon>Saccharomycetales</taxon>
        <taxon>Saccharomycetaceae</taxon>
        <taxon>Naumovozyma</taxon>
    </lineage>
</organism>
<dbReference type="SUPFAM" id="SSF57701">
    <property type="entry name" value="Zn2/Cys6 DNA-binding domain"/>
    <property type="match status" value="1"/>
</dbReference>
<keyword evidence="6" id="KW-0539">Nucleus</keyword>
<dbReference type="Pfam" id="PF00172">
    <property type="entry name" value="Zn_clus"/>
    <property type="match status" value="1"/>
</dbReference>
<evidence type="ECO:0000256" key="2">
    <source>
        <dbReference type="ARBA" id="ARBA00022833"/>
    </source>
</evidence>
<proteinExistence type="predicted"/>
<feature type="region of interest" description="Disordered" evidence="7">
    <location>
        <begin position="383"/>
        <end position="514"/>
    </location>
</feature>